<dbReference type="EMBL" id="BART01002054">
    <property type="protein sequence ID" value="GAG55827.1"/>
    <property type="molecule type" value="Genomic_DNA"/>
</dbReference>
<sequence>LRTSRGLTIQTNKKGFVSERNARLEAIWEDALNQLVDNSLIEDKGYKGEVFAVTRLGYEYADTLKKDADILQDKSSAGTSASIQQDDLEFEKASGTYISKEDGLRYCHKCFHSSSQRVPLKEQENGWRCHACGTFYSNPNYDPPTHARNNRRPMRF</sequence>
<gene>
    <name evidence="1" type="ORF">S01H4_06590</name>
</gene>
<dbReference type="AlphaFoldDB" id="X0ZC81"/>
<protein>
    <submittedName>
        <fullName evidence="1">Uncharacterized protein</fullName>
    </submittedName>
</protein>
<proteinExistence type="predicted"/>
<evidence type="ECO:0000313" key="1">
    <source>
        <dbReference type="EMBL" id="GAG55827.1"/>
    </source>
</evidence>
<feature type="non-terminal residue" evidence="1">
    <location>
        <position position="1"/>
    </location>
</feature>
<organism evidence="1">
    <name type="scientific">marine sediment metagenome</name>
    <dbReference type="NCBI Taxonomy" id="412755"/>
    <lineage>
        <taxon>unclassified sequences</taxon>
        <taxon>metagenomes</taxon>
        <taxon>ecological metagenomes</taxon>
    </lineage>
</organism>
<reference evidence="1" key="1">
    <citation type="journal article" date="2014" name="Front. Microbiol.">
        <title>High frequency of phylogenetically diverse reductive dehalogenase-homologous genes in deep subseafloor sedimentary metagenomes.</title>
        <authorList>
            <person name="Kawai M."/>
            <person name="Futagami T."/>
            <person name="Toyoda A."/>
            <person name="Takaki Y."/>
            <person name="Nishi S."/>
            <person name="Hori S."/>
            <person name="Arai W."/>
            <person name="Tsubouchi T."/>
            <person name="Morono Y."/>
            <person name="Uchiyama I."/>
            <person name="Ito T."/>
            <person name="Fujiyama A."/>
            <person name="Inagaki F."/>
            <person name="Takami H."/>
        </authorList>
    </citation>
    <scope>NUCLEOTIDE SEQUENCE</scope>
    <source>
        <strain evidence="1">Expedition CK06-06</strain>
    </source>
</reference>
<comment type="caution">
    <text evidence="1">The sequence shown here is derived from an EMBL/GenBank/DDBJ whole genome shotgun (WGS) entry which is preliminary data.</text>
</comment>
<name>X0ZC81_9ZZZZ</name>
<accession>X0ZC81</accession>